<name>A0A8K1C6A2_PYTOL</name>
<feature type="compositionally biased region" description="Basic and acidic residues" evidence="1">
    <location>
        <begin position="25"/>
        <end position="39"/>
    </location>
</feature>
<organism evidence="2 3">
    <name type="scientific">Pythium oligandrum</name>
    <name type="common">Mycoparasitic fungus</name>
    <dbReference type="NCBI Taxonomy" id="41045"/>
    <lineage>
        <taxon>Eukaryota</taxon>
        <taxon>Sar</taxon>
        <taxon>Stramenopiles</taxon>
        <taxon>Oomycota</taxon>
        <taxon>Peronosporomycetes</taxon>
        <taxon>Pythiales</taxon>
        <taxon>Pythiaceae</taxon>
        <taxon>Pythium</taxon>
    </lineage>
</organism>
<keyword evidence="3" id="KW-1185">Reference proteome</keyword>
<protein>
    <submittedName>
        <fullName evidence="2">Uncharacterized protein</fullName>
    </submittedName>
</protein>
<comment type="caution">
    <text evidence="2">The sequence shown here is derived from an EMBL/GenBank/DDBJ whole genome shotgun (WGS) entry which is preliminary data.</text>
</comment>
<evidence type="ECO:0000313" key="2">
    <source>
        <dbReference type="EMBL" id="TMW57384.1"/>
    </source>
</evidence>
<feature type="compositionally biased region" description="Low complexity" evidence="1">
    <location>
        <begin position="665"/>
        <end position="686"/>
    </location>
</feature>
<dbReference type="Proteomes" id="UP000794436">
    <property type="component" value="Unassembled WGS sequence"/>
</dbReference>
<reference evidence="2" key="1">
    <citation type="submission" date="2019-03" db="EMBL/GenBank/DDBJ databases">
        <title>Long read genome sequence of the mycoparasitic Pythium oligandrum ATCC 38472 isolated from sugarbeet rhizosphere.</title>
        <authorList>
            <person name="Gaulin E."/>
        </authorList>
    </citation>
    <scope>NUCLEOTIDE SEQUENCE</scope>
    <source>
        <strain evidence="2">ATCC 38472_TT</strain>
    </source>
</reference>
<feature type="compositionally biased region" description="Polar residues" evidence="1">
    <location>
        <begin position="634"/>
        <end position="646"/>
    </location>
</feature>
<accession>A0A8K1C6A2</accession>
<dbReference type="AlphaFoldDB" id="A0A8K1C6A2"/>
<feature type="region of interest" description="Disordered" evidence="1">
    <location>
        <begin position="25"/>
        <end position="51"/>
    </location>
</feature>
<feature type="region of interest" description="Disordered" evidence="1">
    <location>
        <begin position="608"/>
        <end position="702"/>
    </location>
</feature>
<evidence type="ECO:0000256" key="1">
    <source>
        <dbReference type="SAM" id="MobiDB-lite"/>
    </source>
</evidence>
<dbReference type="EMBL" id="SPLM01000144">
    <property type="protein sequence ID" value="TMW57384.1"/>
    <property type="molecule type" value="Genomic_DNA"/>
</dbReference>
<gene>
    <name evidence="2" type="ORF">Poli38472_003309</name>
</gene>
<sequence length="750" mass="81670">MRSAQYSTPVLPSFVECAGHTESRRAKLRAHSDPVHPKDYPGYSASSDTASQRIQSQSGVNGTVILHSNRFQLRKRWRWWQTELTLIERDNQTKELWYYDGPRRKGLVLTQSMDNPVRIQVHVMNREVILTASKRSNRVEHAATPSTPNSQYYAVIEALTQRPMMSSDNNDEGWTAKMETLVSILKIGLYHATIREFEMDHNDEAQEVVLFCPEKRSLRLDDSSSQAEYRCMLKAQLRNIAQSPSGVDDAIETSVAGDDETLKSMVKLLQVPLFGIISSPFDDDSTAIDQDAALVVHEPVRVVDFDGSVHVTTTMTVFAMRQRFERHSHSHSHALTDGDSVHTMLSTGAKQSVTELRALFGEAAAWRHAVQRPIVQEAPVAQAALVPQVHQGAQAQVVHLACVDATQWQEAVAHLGARLVDHAPLALAAQASHVAHVAAHVDATEWVVVQDHIELGAFEDVQAADPSHVGDDLASALALAASLTRASDGQVACFASVPQDCEDAEVVVAAHVGARVDATATATAGVAEATEATEVTEDIQVAVDEATDVDMDVVHEDAQDTQDVAHLGARPIDTTDVEDVVEAAAITRVGLAIQDPSHVGDDQVSVGMQERVRRRRIPPPTTISPHFRPRSRINEASSSVPLTPRTSLPALQARQVTPTPSAMCASTKSTATSKSKSQSKMTTTSTKTKRASPPSSPLHISADYSGVAGKAIKYELLGSYQRRLYDSRARRCQLQHGATMTALTATRCAA</sequence>
<evidence type="ECO:0000313" key="3">
    <source>
        <dbReference type="Proteomes" id="UP000794436"/>
    </source>
</evidence>
<proteinExistence type="predicted"/>